<evidence type="ECO:0000256" key="4">
    <source>
        <dbReference type="ARBA" id="ARBA00022989"/>
    </source>
</evidence>
<evidence type="ECO:0000256" key="8">
    <source>
        <dbReference type="ARBA" id="ARBA00023224"/>
    </source>
</evidence>
<organism evidence="11 12">
    <name type="scientific">Scyliorhinus torazame</name>
    <name type="common">Cloudy catshark</name>
    <name type="synonym">Catulus torazame</name>
    <dbReference type="NCBI Taxonomy" id="75743"/>
    <lineage>
        <taxon>Eukaryota</taxon>
        <taxon>Metazoa</taxon>
        <taxon>Chordata</taxon>
        <taxon>Craniata</taxon>
        <taxon>Vertebrata</taxon>
        <taxon>Chondrichthyes</taxon>
        <taxon>Elasmobranchii</taxon>
        <taxon>Galeomorphii</taxon>
        <taxon>Galeoidea</taxon>
        <taxon>Carcharhiniformes</taxon>
        <taxon>Scyliorhinidae</taxon>
        <taxon>Scyliorhinus</taxon>
    </lineage>
</organism>
<feature type="domain" description="G-protein coupled receptors family 1 profile" evidence="10">
    <location>
        <begin position="46"/>
        <end position="298"/>
    </location>
</feature>
<evidence type="ECO:0000259" key="10">
    <source>
        <dbReference type="PROSITE" id="PS50262"/>
    </source>
</evidence>
<evidence type="ECO:0000256" key="2">
    <source>
        <dbReference type="ARBA" id="ARBA00022475"/>
    </source>
</evidence>
<dbReference type="PANTHER" id="PTHR24226:SF3">
    <property type="entry name" value="G-PROTEIN COUPLED RECEPTOR 146-RELATED"/>
    <property type="match status" value="1"/>
</dbReference>
<evidence type="ECO:0000256" key="7">
    <source>
        <dbReference type="ARBA" id="ARBA00023170"/>
    </source>
</evidence>
<comment type="subcellular location">
    <subcellularLocation>
        <location evidence="1">Cell membrane</location>
        <topology evidence="1">Multi-pass membrane protein</topology>
    </subcellularLocation>
</comment>
<evidence type="ECO:0000256" key="3">
    <source>
        <dbReference type="ARBA" id="ARBA00022692"/>
    </source>
</evidence>
<feature type="transmembrane region" description="Helical" evidence="9">
    <location>
        <begin position="34"/>
        <end position="55"/>
    </location>
</feature>
<keyword evidence="2" id="KW-1003">Cell membrane</keyword>
<evidence type="ECO:0000256" key="1">
    <source>
        <dbReference type="ARBA" id="ARBA00004651"/>
    </source>
</evidence>
<dbReference type="GO" id="GO:0005886">
    <property type="term" value="C:plasma membrane"/>
    <property type="evidence" value="ECO:0007669"/>
    <property type="project" value="UniProtKB-SubCell"/>
</dbReference>
<keyword evidence="3 9" id="KW-0812">Transmembrane</keyword>
<evidence type="ECO:0000256" key="5">
    <source>
        <dbReference type="ARBA" id="ARBA00023040"/>
    </source>
</evidence>
<feature type="transmembrane region" description="Helical" evidence="9">
    <location>
        <begin position="152"/>
        <end position="171"/>
    </location>
</feature>
<dbReference type="PRINTS" id="PR00237">
    <property type="entry name" value="GPCRRHODOPSN"/>
</dbReference>
<comment type="caution">
    <text evidence="11">The sequence shown here is derived from an EMBL/GenBank/DDBJ whole genome shotgun (WGS) entry which is preliminary data.</text>
</comment>
<feature type="transmembrane region" description="Helical" evidence="9">
    <location>
        <begin position="67"/>
        <end position="88"/>
    </location>
</feature>
<dbReference type="SUPFAM" id="SSF81321">
    <property type="entry name" value="Family A G protein-coupled receptor-like"/>
    <property type="match status" value="1"/>
</dbReference>
<dbReference type="AlphaFoldDB" id="A0A401NGN8"/>
<keyword evidence="7" id="KW-0675">Receptor</keyword>
<dbReference type="Gene3D" id="1.20.1070.10">
    <property type="entry name" value="Rhodopsin 7-helix transmembrane proteins"/>
    <property type="match status" value="1"/>
</dbReference>
<evidence type="ECO:0000313" key="12">
    <source>
        <dbReference type="Proteomes" id="UP000288216"/>
    </source>
</evidence>
<keyword evidence="5" id="KW-0297">G-protein coupled receptor</keyword>
<dbReference type="InterPro" id="IPR017452">
    <property type="entry name" value="GPCR_Rhodpsn_7TM"/>
</dbReference>
<gene>
    <name evidence="11" type="ORF">scyTo_0014061</name>
</gene>
<feature type="transmembrane region" description="Helical" evidence="9">
    <location>
        <begin position="236"/>
        <end position="258"/>
    </location>
</feature>
<keyword evidence="8" id="KW-0807">Transducer</keyword>
<reference evidence="11 12" key="1">
    <citation type="journal article" date="2018" name="Nat. Ecol. Evol.">
        <title>Shark genomes provide insights into elasmobranch evolution and the origin of vertebrates.</title>
        <authorList>
            <person name="Hara Y"/>
            <person name="Yamaguchi K"/>
            <person name="Onimaru K"/>
            <person name="Kadota M"/>
            <person name="Koyanagi M"/>
            <person name="Keeley SD"/>
            <person name="Tatsumi K"/>
            <person name="Tanaka K"/>
            <person name="Motone F"/>
            <person name="Kageyama Y"/>
            <person name="Nozu R"/>
            <person name="Adachi N"/>
            <person name="Nishimura O"/>
            <person name="Nakagawa R"/>
            <person name="Tanegashima C"/>
            <person name="Kiyatake I"/>
            <person name="Matsumoto R"/>
            <person name="Murakumo K"/>
            <person name="Nishida K"/>
            <person name="Terakita A"/>
            <person name="Kuratani S"/>
            <person name="Sato K"/>
            <person name="Hyodo S Kuraku.S."/>
        </authorList>
    </citation>
    <scope>NUCLEOTIDE SEQUENCE [LARGE SCALE GENOMIC DNA]</scope>
</reference>
<dbReference type="PANTHER" id="PTHR24226">
    <property type="entry name" value="G-PROTEIN COUPLED RECEPTOR 182 AND ESTROGEN RECEPTOR 1"/>
    <property type="match status" value="1"/>
</dbReference>
<name>A0A401NGN8_SCYTO</name>
<feature type="transmembrane region" description="Helical" evidence="9">
    <location>
        <begin position="191"/>
        <end position="213"/>
    </location>
</feature>
<dbReference type="PROSITE" id="PS50262">
    <property type="entry name" value="G_PROTEIN_RECEP_F1_2"/>
    <property type="match status" value="1"/>
</dbReference>
<dbReference type="EMBL" id="BFAA01007410">
    <property type="protein sequence ID" value="GCB59881.1"/>
    <property type="molecule type" value="Genomic_DNA"/>
</dbReference>
<keyword evidence="12" id="KW-1185">Reference proteome</keyword>
<keyword evidence="6 9" id="KW-0472">Membrane</keyword>
<dbReference type="Proteomes" id="UP000288216">
    <property type="component" value="Unassembled WGS sequence"/>
</dbReference>
<dbReference type="STRING" id="75743.A0A401NGN8"/>
<proteinExistence type="predicted"/>
<accession>A0A401NGN8</accession>
<evidence type="ECO:0000313" key="11">
    <source>
        <dbReference type="EMBL" id="GCB59881.1"/>
    </source>
</evidence>
<evidence type="ECO:0000256" key="6">
    <source>
        <dbReference type="ARBA" id="ARBA00023136"/>
    </source>
</evidence>
<dbReference type="InterPro" id="IPR000276">
    <property type="entry name" value="GPCR_Rhodpsn"/>
</dbReference>
<sequence length="346" mass="38682">MWSCIQGNFGPNSTFCGDDLCHNVGLILSIASTAYLIVCFPLGLIFNVLVLVVNLRHKLSINMSDVYFTNMALAGLILNLVAFLQLLGPDHLLWPVWTFGRELCMVSFILFNMAALVSIYSATLLSLDCFIEQALPHTYMSSVYNTKHVCSFVWGGAALASFSSLLFYVCSKISEEVNDCSKLQTKELGDAIMFFTGLVVPTAGVGYAFRLILCPRKSHLFQLAESSRLDPSIQRLLLPTVLAQFALWLPYYLTLLVSTAHFVTRARDDMRFANLLHFLRGGCELLAYVSTCAVPMIYKCLQKTFDSRLRLVIQDMQCGLKWGLCNQRGLRQQHIATVSQAELPVE</sequence>
<dbReference type="GO" id="GO:0004930">
    <property type="term" value="F:G protein-coupled receptor activity"/>
    <property type="evidence" value="ECO:0007669"/>
    <property type="project" value="UniProtKB-KW"/>
</dbReference>
<feature type="transmembrane region" description="Helical" evidence="9">
    <location>
        <begin position="108"/>
        <end position="131"/>
    </location>
</feature>
<dbReference type="OMA" id="HVCSFVW"/>
<keyword evidence="4 9" id="KW-1133">Transmembrane helix</keyword>
<dbReference type="Pfam" id="PF00001">
    <property type="entry name" value="7tm_1"/>
    <property type="match status" value="1"/>
</dbReference>
<protein>
    <recommendedName>
        <fullName evidence="10">G-protein coupled receptors family 1 profile domain-containing protein</fullName>
    </recommendedName>
</protein>
<evidence type="ECO:0000256" key="9">
    <source>
        <dbReference type="SAM" id="Phobius"/>
    </source>
</evidence>
<dbReference type="InterPro" id="IPR047143">
    <property type="entry name" value="GPER1-like"/>
</dbReference>
<feature type="transmembrane region" description="Helical" evidence="9">
    <location>
        <begin position="278"/>
        <end position="298"/>
    </location>
</feature>
<dbReference type="OrthoDB" id="9925579at2759"/>